<dbReference type="AlphaFoldDB" id="A0A4Q9LI66"/>
<sequence length="575" mass="65802">MYMAYTSLKNKNTNLDLKNLNLEFYNVCSVIIDEIKGRESVFIKYEKIRNNKYVKSYVVENNIVYHKYKDIVYENMDYSNRDMDNSNRDISNMDINLDNSRDISSDINLDNSNRDINLDNGNTINNTPNTNTHPLSLLDSALSTADESNITTIMYNRSFFCTKQENINILKELLKKENKIEYLLRLGYLEQDIEYYKECCSNETVYGFNAMASVYIRDSYCMARRVLECSKGSLYGCILLGYIGIVSGKDSVGGGSRGVGRDSNSNSISKSISSKYSSNHPNTNNISLALDWFLKGLKYNSKSPYCCLGVGLCLVEKGFKKEGIDILKGCYREVREVSYNLGKIFYDSKDYKESLKWYIEYYRGINNTTYNNSKDSDTTYTNSKEINTNVTYNNTNTTNTNTTNTNTNVTYNKFLRCLRDRIIVLALRLGEDTSNNKANGNIVNSMANNSTYTSKGNTYTNHTTGVGSVEYLLDGVLECVGMEEEVLICKIRMMVERNELEIKKYLKYLSGDNKRRVKGNEEERNRVEKKEENEESIGVVYVELEKYMSSISSRKSISIIQIISSIVKEFIVEGV</sequence>
<proteinExistence type="predicted"/>
<dbReference type="InterPro" id="IPR011990">
    <property type="entry name" value="TPR-like_helical_dom_sf"/>
</dbReference>
<gene>
    <name evidence="1" type="ORF">CWI38_2435p0010</name>
</gene>
<protein>
    <submittedName>
        <fullName evidence="1">Uncharacterized protein</fullName>
    </submittedName>
</protein>
<evidence type="ECO:0000313" key="1">
    <source>
        <dbReference type="EMBL" id="TBU07205.1"/>
    </source>
</evidence>
<dbReference type="EMBL" id="PITK01002435">
    <property type="protein sequence ID" value="TBU07205.1"/>
    <property type="molecule type" value="Genomic_DNA"/>
</dbReference>
<dbReference type="Gene3D" id="1.25.40.10">
    <property type="entry name" value="Tetratricopeptide repeat domain"/>
    <property type="match status" value="1"/>
</dbReference>
<reference evidence="1 2" key="1">
    <citation type="submission" date="2017-12" db="EMBL/GenBank/DDBJ databases">
        <authorList>
            <person name="Pombert J.-F."/>
            <person name="Haag K.L."/>
            <person name="Ebert D."/>
        </authorList>
    </citation>
    <scope>NUCLEOTIDE SEQUENCE [LARGE SCALE GENOMIC DNA]</scope>
    <source>
        <strain evidence="1">IL-G-3</strain>
    </source>
</reference>
<organism evidence="1 2">
    <name type="scientific">Hamiltosporidium tvaerminnensis</name>
    <dbReference type="NCBI Taxonomy" id="1176355"/>
    <lineage>
        <taxon>Eukaryota</taxon>
        <taxon>Fungi</taxon>
        <taxon>Fungi incertae sedis</taxon>
        <taxon>Microsporidia</taxon>
        <taxon>Dubosqiidae</taxon>
        <taxon>Hamiltosporidium</taxon>
    </lineage>
</organism>
<evidence type="ECO:0000313" key="2">
    <source>
        <dbReference type="Proteomes" id="UP000292282"/>
    </source>
</evidence>
<comment type="caution">
    <text evidence="1">The sequence shown here is derived from an EMBL/GenBank/DDBJ whole genome shotgun (WGS) entry which is preliminary data.</text>
</comment>
<dbReference type="VEuPathDB" id="MicrosporidiaDB:CWI38_2435p0010"/>
<dbReference type="Proteomes" id="UP000292282">
    <property type="component" value="Unassembled WGS sequence"/>
</dbReference>
<keyword evidence="2" id="KW-1185">Reference proteome</keyword>
<dbReference type="STRING" id="1176355.A0A4Q9LI66"/>
<name>A0A4Q9LI66_9MICR</name>
<accession>A0A4Q9LI66</accession>
<dbReference type="SUPFAM" id="SSF48452">
    <property type="entry name" value="TPR-like"/>
    <property type="match status" value="1"/>
</dbReference>